<name>A0A7J7NNQ7_9MAGN</name>
<keyword evidence="1" id="KW-0677">Repeat</keyword>
<evidence type="ECO:0000313" key="2">
    <source>
        <dbReference type="EMBL" id="KAF6168809.1"/>
    </source>
</evidence>
<dbReference type="Proteomes" id="UP000541444">
    <property type="component" value="Unassembled WGS sequence"/>
</dbReference>
<dbReference type="PANTHER" id="PTHR46862:SF3">
    <property type="entry name" value="OS07G0661900 PROTEIN"/>
    <property type="match status" value="1"/>
</dbReference>
<sequence>MLGENPKLPVFTIEKVAIAATNFTFDNKLEEDGFGLVYKFVVELWHKSVVTFLFGIHCGFEGVDCKGIRDQADDFMISRFDLWDSLVGQTVAYELQKLYRNMEFDKIYPDGQLLNDLIAASAKMRDPDRAMFFLVMVQGQGLSVKIEMLVVVVSALGNIGRIVESEAVFEEVKEGGLKPRIRAYNAFLKGYVNMGSLRDAESIVMDMERGEVLKLANCRDRGDWQKSFSVLREMRNSGDTLDRHFYNVMIGTFGKYNCL</sequence>
<keyword evidence="3" id="KW-1185">Reference proteome</keyword>
<proteinExistence type="predicted"/>
<dbReference type="InterPro" id="IPR011990">
    <property type="entry name" value="TPR-like_helical_dom_sf"/>
</dbReference>
<evidence type="ECO:0000313" key="3">
    <source>
        <dbReference type="Proteomes" id="UP000541444"/>
    </source>
</evidence>
<dbReference type="Pfam" id="PF13812">
    <property type="entry name" value="PPR_3"/>
    <property type="match status" value="1"/>
</dbReference>
<protein>
    <recommendedName>
        <fullName evidence="4">Pentatricopeptide repeat-containing protein</fullName>
    </recommendedName>
</protein>
<comment type="caution">
    <text evidence="2">The sequence shown here is derived from an EMBL/GenBank/DDBJ whole genome shotgun (WGS) entry which is preliminary data.</text>
</comment>
<accession>A0A7J7NNQ7</accession>
<gene>
    <name evidence="2" type="ORF">GIB67_042116</name>
</gene>
<evidence type="ECO:0008006" key="4">
    <source>
        <dbReference type="Google" id="ProtNLM"/>
    </source>
</evidence>
<dbReference type="OrthoDB" id="185373at2759"/>
<dbReference type="AlphaFoldDB" id="A0A7J7NNQ7"/>
<dbReference type="PANTHER" id="PTHR46862">
    <property type="entry name" value="OS07G0661900 PROTEIN"/>
    <property type="match status" value="1"/>
</dbReference>
<reference evidence="2 3" key="1">
    <citation type="journal article" date="2020" name="IScience">
        <title>Genome Sequencing of the Endangered Kingdonia uniflora (Circaeasteraceae, Ranunculales) Reveals Potential Mechanisms of Evolutionary Specialization.</title>
        <authorList>
            <person name="Sun Y."/>
            <person name="Deng T."/>
            <person name="Zhang A."/>
            <person name="Moore M.J."/>
            <person name="Landis J.B."/>
            <person name="Lin N."/>
            <person name="Zhang H."/>
            <person name="Zhang X."/>
            <person name="Huang J."/>
            <person name="Zhang X."/>
            <person name="Sun H."/>
            <person name="Wang H."/>
        </authorList>
    </citation>
    <scope>NUCLEOTIDE SEQUENCE [LARGE SCALE GENOMIC DNA]</scope>
    <source>
        <strain evidence="2">TB1705</strain>
        <tissue evidence="2">Leaf</tissue>
    </source>
</reference>
<dbReference type="InterPro" id="IPR002885">
    <property type="entry name" value="PPR_rpt"/>
</dbReference>
<evidence type="ECO:0000256" key="1">
    <source>
        <dbReference type="ARBA" id="ARBA00022737"/>
    </source>
</evidence>
<dbReference type="EMBL" id="JACGCM010000677">
    <property type="protein sequence ID" value="KAF6168809.1"/>
    <property type="molecule type" value="Genomic_DNA"/>
</dbReference>
<dbReference type="NCBIfam" id="TIGR00756">
    <property type="entry name" value="PPR"/>
    <property type="match status" value="1"/>
</dbReference>
<dbReference type="Gene3D" id="1.25.40.10">
    <property type="entry name" value="Tetratricopeptide repeat domain"/>
    <property type="match status" value="1"/>
</dbReference>
<organism evidence="2 3">
    <name type="scientific">Kingdonia uniflora</name>
    <dbReference type="NCBI Taxonomy" id="39325"/>
    <lineage>
        <taxon>Eukaryota</taxon>
        <taxon>Viridiplantae</taxon>
        <taxon>Streptophyta</taxon>
        <taxon>Embryophyta</taxon>
        <taxon>Tracheophyta</taxon>
        <taxon>Spermatophyta</taxon>
        <taxon>Magnoliopsida</taxon>
        <taxon>Ranunculales</taxon>
        <taxon>Circaeasteraceae</taxon>
        <taxon>Kingdonia</taxon>
    </lineage>
</organism>